<dbReference type="OrthoDB" id="1685145at2"/>
<sequence length="208" mass="22770">MVDDIRLPEKWSKGSAGGPEWRTDVVPTASGGEYREQRWSRPLWRYEIAHNIKSIDQMSDLRAFHLARRGRARSFLLKDWLDFSSAADGVSAAAATDQPLGTGTGAATQFQLVKRYPDSVSAYDRAIKWPVTGSLLVAVDGVPLGSGFSVNRGTGIVTFSSAPANGAVLTTGFYFDVPVRFDEDWLSVTWDTINSRSAGSVPLQEVRE</sequence>
<proteinExistence type="predicted"/>
<evidence type="ECO:0000259" key="2">
    <source>
        <dbReference type="Pfam" id="PF09343"/>
    </source>
</evidence>
<keyword evidence="4" id="KW-1185">Reference proteome</keyword>
<dbReference type="Proteomes" id="UP000263833">
    <property type="component" value="Unassembled WGS sequence"/>
</dbReference>
<name>A0A371BFQ5_9SPHN</name>
<dbReference type="NCBIfam" id="TIGR02217">
    <property type="entry name" value="chp_TIGR02217"/>
    <property type="match status" value="1"/>
</dbReference>
<dbReference type="InterPro" id="IPR011740">
    <property type="entry name" value="DUF2460"/>
</dbReference>
<feature type="domain" description="DUF2460" evidence="2">
    <location>
        <begin position="3"/>
        <end position="207"/>
    </location>
</feature>
<reference evidence="4" key="1">
    <citation type="submission" date="2018-08" db="EMBL/GenBank/DDBJ databases">
        <authorList>
            <person name="Kim S.-J."/>
            <person name="Jung G.-Y."/>
        </authorList>
    </citation>
    <scope>NUCLEOTIDE SEQUENCE [LARGE SCALE GENOMIC DNA]</scope>
    <source>
        <strain evidence="4">GY_G</strain>
    </source>
</reference>
<protein>
    <submittedName>
        <fullName evidence="3">TIGR02217 family protein</fullName>
    </submittedName>
</protein>
<dbReference type="AlphaFoldDB" id="A0A371BFQ5"/>
<dbReference type="Pfam" id="PF09343">
    <property type="entry name" value="DUF2460"/>
    <property type="match status" value="1"/>
</dbReference>
<accession>A0A371BFQ5</accession>
<feature type="compositionally biased region" description="Basic and acidic residues" evidence="1">
    <location>
        <begin position="1"/>
        <end position="12"/>
    </location>
</feature>
<evidence type="ECO:0000313" key="4">
    <source>
        <dbReference type="Proteomes" id="UP000263833"/>
    </source>
</evidence>
<dbReference type="RefSeq" id="WP_115547989.1">
    <property type="nucleotide sequence ID" value="NZ_QRGP01000001.1"/>
</dbReference>
<comment type="caution">
    <text evidence="3">The sequence shown here is derived from an EMBL/GenBank/DDBJ whole genome shotgun (WGS) entry which is preliminary data.</text>
</comment>
<evidence type="ECO:0000256" key="1">
    <source>
        <dbReference type="SAM" id="MobiDB-lite"/>
    </source>
</evidence>
<feature type="region of interest" description="Disordered" evidence="1">
    <location>
        <begin position="1"/>
        <end position="23"/>
    </location>
</feature>
<gene>
    <name evidence="3" type="ORF">DXH95_03140</name>
</gene>
<dbReference type="EMBL" id="QRGP01000001">
    <property type="protein sequence ID" value="RDV06436.1"/>
    <property type="molecule type" value="Genomic_DNA"/>
</dbReference>
<evidence type="ECO:0000313" key="3">
    <source>
        <dbReference type="EMBL" id="RDV06436.1"/>
    </source>
</evidence>
<organism evidence="3 4">
    <name type="scientific">Sphingorhabdus pulchriflava</name>
    <dbReference type="NCBI Taxonomy" id="2292257"/>
    <lineage>
        <taxon>Bacteria</taxon>
        <taxon>Pseudomonadati</taxon>
        <taxon>Pseudomonadota</taxon>
        <taxon>Alphaproteobacteria</taxon>
        <taxon>Sphingomonadales</taxon>
        <taxon>Sphingomonadaceae</taxon>
        <taxon>Sphingorhabdus</taxon>
    </lineage>
</organism>